<dbReference type="STRING" id="1724.GCA_001044175_00765"/>
<name>A0A2A9DL34_9CORY</name>
<gene>
    <name evidence="1" type="ORF">ATK06_0454</name>
</gene>
<dbReference type="Proteomes" id="UP000221653">
    <property type="component" value="Unassembled WGS sequence"/>
</dbReference>
<reference evidence="1 2" key="1">
    <citation type="submission" date="2017-10" db="EMBL/GenBank/DDBJ databases">
        <title>Sequencing the genomes of 1000 actinobacteria strains.</title>
        <authorList>
            <person name="Klenk H.-P."/>
        </authorList>
    </citation>
    <scope>NUCLEOTIDE SEQUENCE [LARGE SCALE GENOMIC DNA]</scope>
    <source>
        <strain evidence="1 2">DSM 20688</strain>
    </source>
</reference>
<evidence type="ECO:0000313" key="2">
    <source>
        <dbReference type="Proteomes" id="UP000221653"/>
    </source>
</evidence>
<comment type="caution">
    <text evidence="1">The sequence shown here is derived from an EMBL/GenBank/DDBJ whole genome shotgun (WGS) entry which is preliminary data.</text>
</comment>
<proteinExistence type="predicted"/>
<evidence type="ECO:0000313" key="1">
    <source>
        <dbReference type="EMBL" id="PFG27398.1"/>
    </source>
</evidence>
<dbReference type="AlphaFoldDB" id="A0A2A9DL34"/>
<dbReference type="RefSeq" id="WP_048378885.1">
    <property type="nucleotide sequence ID" value="NZ_LDYE01000002.1"/>
</dbReference>
<keyword evidence="2" id="KW-1185">Reference proteome</keyword>
<dbReference type="EMBL" id="PDJF01000001">
    <property type="protein sequence ID" value="PFG27398.1"/>
    <property type="molecule type" value="Genomic_DNA"/>
</dbReference>
<evidence type="ECO:0008006" key="3">
    <source>
        <dbReference type="Google" id="ProtNLM"/>
    </source>
</evidence>
<accession>A0A2A9DL34</accession>
<protein>
    <recommendedName>
        <fullName evidence="3">Tail terminator</fullName>
    </recommendedName>
</protein>
<organism evidence="1 2">
    <name type="scientific">Corynebacterium renale</name>
    <dbReference type="NCBI Taxonomy" id="1724"/>
    <lineage>
        <taxon>Bacteria</taxon>
        <taxon>Bacillati</taxon>
        <taxon>Actinomycetota</taxon>
        <taxon>Actinomycetes</taxon>
        <taxon>Mycobacteriales</taxon>
        <taxon>Corynebacteriaceae</taxon>
        <taxon>Corynebacterium</taxon>
    </lineage>
</organism>
<dbReference type="OrthoDB" id="4407453at2"/>
<sequence length="152" mass="17035">MREPMPYVPGAIREFLLNHPAVGELLHGGTISTRVLPDPLLKPHVLVAVVGHQGDDPMLRRLIVQVTPWAPDSDVSGLDEDPDVTVWNLAATIGEILGRTRNVVLDDNHAWTASWLDGPIQLYDTERGHDRPLFYAPVRFTVHLRRRSTIQT</sequence>